<comment type="caution">
    <text evidence="2">The sequence shown here is derived from an EMBL/GenBank/DDBJ whole genome shotgun (WGS) entry which is preliminary data.</text>
</comment>
<dbReference type="Proteomes" id="UP001458880">
    <property type="component" value="Unassembled WGS sequence"/>
</dbReference>
<dbReference type="AlphaFoldDB" id="A0AAW1MGJ4"/>
<evidence type="ECO:0000313" key="2">
    <source>
        <dbReference type="EMBL" id="KAK9744922.1"/>
    </source>
</evidence>
<evidence type="ECO:0000313" key="3">
    <source>
        <dbReference type="Proteomes" id="UP001458880"/>
    </source>
</evidence>
<feature type="compositionally biased region" description="Basic and acidic residues" evidence="1">
    <location>
        <begin position="1"/>
        <end position="10"/>
    </location>
</feature>
<name>A0AAW1MGJ4_POPJA</name>
<organism evidence="2 3">
    <name type="scientific">Popillia japonica</name>
    <name type="common">Japanese beetle</name>
    <dbReference type="NCBI Taxonomy" id="7064"/>
    <lineage>
        <taxon>Eukaryota</taxon>
        <taxon>Metazoa</taxon>
        <taxon>Ecdysozoa</taxon>
        <taxon>Arthropoda</taxon>
        <taxon>Hexapoda</taxon>
        <taxon>Insecta</taxon>
        <taxon>Pterygota</taxon>
        <taxon>Neoptera</taxon>
        <taxon>Endopterygota</taxon>
        <taxon>Coleoptera</taxon>
        <taxon>Polyphaga</taxon>
        <taxon>Scarabaeiformia</taxon>
        <taxon>Scarabaeidae</taxon>
        <taxon>Rutelinae</taxon>
        <taxon>Popillia</taxon>
    </lineage>
</organism>
<gene>
    <name evidence="2" type="ORF">QE152_g7436</name>
</gene>
<proteinExistence type="predicted"/>
<feature type="compositionally biased region" description="Basic and acidic residues" evidence="1">
    <location>
        <begin position="46"/>
        <end position="80"/>
    </location>
</feature>
<protein>
    <submittedName>
        <fullName evidence="2">Uncharacterized protein</fullName>
    </submittedName>
</protein>
<keyword evidence="3" id="KW-1185">Reference proteome</keyword>
<dbReference type="EMBL" id="JASPKY010000054">
    <property type="protein sequence ID" value="KAK9744922.1"/>
    <property type="molecule type" value="Genomic_DNA"/>
</dbReference>
<evidence type="ECO:0000256" key="1">
    <source>
        <dbReference type="SAM" id="MobiDB-lite"/>
    </source>
</evidence>
<reference evidence="2 3" key="1">
    <citation type="journal article" date="2024" name="BMC Genomics">
        <title>De novo assembly and annotation of Popillia japonica's genome with initial clues to its potential as an invasive pest.</title>
        <authorList>
            <person name="Cucini C."/>
            <person name="Boschi S."/>
            <person name="Funari R."/>
            <person name="Cardaioli E."/>
            <person name="Iannotti N."/>
            <person name="Marturano G."/>
            <person name="Paoli F."/>
            <person name="Bruttini M."/>
            <person name="Carapelli A."/>
            <person name="Frati F."/>
            <person name="Nardi F."/>
        </authorList>
    </citation>
    <scope>NUCLEOTIDE SEQUENCE [LARGE SCALE GENOMIC DNA]</scope>
    <source>
        <strain evidence="2">DMR45628</strain>
    </source>
</reference>
<sequence length="111" mass="12531">MDIAKTKEQADMTGIDENVVQVPSGGSNEENNTKTVEEKNAEEEEVVKSDEINEDKSDNSDDDLHVDDSEVRTSKSERNLTKATNLDDYELYTAYCLLKNPKNCLKLTEKQ</sequence>
<accession>A0AAW1MGJ4</accession>
<feature type="region of interest" description="Disordered" evidence="1">
    <location>
        <begin position="1"/>
        <end position="84"/>
    </location>
</feature>